<comment type="caution">
    <text evidence="2">The sequence shown here is derived from an EMBL/GenBank/DDBJ whole genome shotgun (WGS) entry which is preliminary data.</text>
</comment>
<sequence>MSKQSGVEQLDEARLATYLAEHIPGFSGPVTATKFAGGQSNPTFKLQTANTTYVLRRQPPGKLLKSAHAVDREYRVIKALENTDVPVAKVYHLCEDTDVIGSMFYVMEFMDGNVYWDSSLPDMNDTQTRRTMYQNMVKVMATMHCVNVDEVGLGDYGRPGNYFERQISRWTKQYRLSEIQVIPEMDTLIAWLEANIPADDGKVSLVHGDYRMDNLMFAKGSTDIIAVLDWELSTLGHPYADLAYQCMQLRLPDNVGKATGLGDVDRAELGIPSEEEYVAQYCELVGIEKIENWSFYLAFSFFRLGAIAQGVAKRAVDGNASNKEALQVGKLVQPLAQYALKLIQ</sequence>
<feature type="domain" description="Aminoglycoside phosphotransferase" evidence="1">
    <location>
        <begin position="32"/>
        <end position="250"/>
    </location>
</feature>
<dbReference type="InterPro" id="IPR011009">
    <property type="entry name" value="Kinase-like_dom_sf"/>
</dbReference>
<proteinExistence type="predicted"/>
<dbReference type="CDD" id="cd05154">
    <property type="entry name" value="ACAD10_11_N-like"/>
    <property type="match status" value="1"/>
</dbReference>
<evidence type="ECO:0000313" key="2">
    <source>
        <dbReference type="EMBL" id="GAC03928.1"/>
    </source>
</evidence>
<evidence type="ECO:0000313" key="3">
    <source>
        <dbReference type="Proteomes" id="UP000008372"/>
    </source>
</evidence>
<dbReference type="InterPro" id="IPR002575">
    <property type="entry name" value="Aminoglycoside_PTrfase"/>
</dbReference>
<name>A0ABQ0I3Q2_9ALTE</name>
<organism evidence="2 3">
    <name type="scientific">Paraglaciecola agarilytica NO2</name>
    <dbReference type="NCBI Taxonomy" id="1125747"/>
    <lineage>
        <taxon>Bacteria</taxon>
        <taxon>Pseudomonadati</taxon>
        <taxon>Pseudomonadota</taxon>
        <taxon>Gammaproteobacteria</taxon>
        <taxon>Alteromonadales</taxon>
        <taxon>Alteromonadaceae</taxon>
        <taxon>Paraglaciecola</taxon>
    </lineage>
</organism>
<dbReference type="InterPro" id="IPR052898">
    <property type="entry name" value="ACAD10-like"/>
</dbReference>
<dbReference type="PANTHER" id="PTHR47829">
    <property type="entry name" value="HYDROLASE, PUTATIVE (AFU_ORTHOLOGUE AFUA_1G12880)-RELATED"/>
    <property type="match status" value="1"/>
</dbReference>
<reference evidence="2 3" key="1">
    <citation type="journal article" date="2014" name="Environ. Microbiol.">
        <title>Comparative genomics of the marine bacterial genus Glaciecola reveals the high degree of genomic diversity and genomic characteristic for cold adaptation.</title>
        <authorList>
            <person name="Qin Q.L."/>
            <person name="Xie B.B."/>
            <person name="Yu Y."/>
            <person name="Shu Y.L."/>
            <person name="Rong J.C."/>
            <person name="Zhang Y.J."/>
            <person name="Zhao D.L."/>
            <person name="Chen X.L."/>
            <person name="Zhang X.Y."/>
            <person name="Chen B."/>
            <person name="Zhou B.C."/>
            <person name="Zhang Y.Z."/>
        </authorList>
    </citation>
    <scope>NUCLEOTIDE SEQUENCE [LARGE SCALE GENOMIC DNA]</scope>
    <source>
        <strain evidence="2 3">NO2</strain>
    </source>
</reference>
<keyword evidence="3" id="KW-1185">Reference proteome</keyword>
<protein>
    <submittedName>
        <fullName evidence="2">Phosphotransferase enzyme family, putative</fullName>
    </submittedName>
</protein>
<gene>
    <name evidence="2" type="ORF">GAGA_1065</name>
</gene>
<dbReference type="RefSeq" id="WP_008302750.1">
    <property type="nucleotide sequence ID" value="NZ_BAEK01000020.1"/>
</dbReference>
<dbReference type="InterPro" id="IPR041726">
    <property type="entry name" value="ACAD10_11_N"/>
</dbReference>
<dbReference type="EMBL" id="BAEK01000020">
    <property type="protein sequence ID" value="GAC03928.1"/>
    <property type="molecule type" value="Genomic_DNA"/>
</dbReference>
<dbReference type="Proteomes" id="UP000008372">
    <property type="component" value="Unassembled WGS sequence"/>
</dbReference>
<dbReference type="Pfam" id="PF01636">
    <property type="entry name" value="APH"/>
    <property type="match status" value="1"/>
</dbReference>
<dbReference type="Gene3D" id="3.90.1200.10">
    <property type="match status" value="1"/>
</dbReference>
<dbReference type="Gene3D" id="3.30.200.20">
    <property type="entry name" value="Phosphorylase Kinase, domain 1"/>
    <property type="match status" value="1"/>
</dbReference>
<dbReference type="PANTHER" id="PTHR47829:SF3">
    <property type="entry name" value="AMINOGLYCOSIDE PHOSPHOTRANSFERASE DOMAIN-CONTAINING PROTEIN"/>
    <property type="match status" value="1"/>
</dbReference>
<accession>A0ABQ0I3Q2</accession>
<dbReference type="SUPFAM" id="SSF56112">
    <property type="entry name" value="Protein kinase-like (PK-like)"/>
    <property type="match status" value="1"/>
</dbReference>
<evidence type="ECO:0000259" key="1">
    <source>
        <dbReference type="Pfam" id="PF01636"/>
    </source>
</evidence>